<dbReference type="RefSeq" id="YP_009497867.1">
    <property type="nucleotide sequence ID" value="NC_038017.1"/>
</dbReference>
<dbReference type="Proteomes" id="UP000224527">
    <property type="component" value="Segment"/>
</dbReference>
<accession>A0A1W6I151</accession>
<sequence length="34" mass="4273">MKKQTYDYYMLRRKKKELRQTTLDEFATKVESNE</sequence>
<name>A0A1W6I151_SPV1</name>
<keyword evidence="2" id="KW-1185">Reference proteome</keyword>
<protein>
    <submittedName>
        <fullName evidence="1">Uncharacterized protein</fullName>
    </submittedName>
</protein>
<dbReference type="KEGG" id="vg:37273738"/>
<proteinExistence type="predicted"/>
<evidence type="ECO:0000313" key="2">
    <source>
        <dbReference type="Proteomes" id="UP000224527"/>
    </source>
</evidence>
<evidence type="ECO:0000313" key="1">
    <source>
        <dbReference type="EMBL" id="ARM37802.1"/>
    </source>
</evidence>
<reference evidence="1" key="1">
    <citation type="journal article" date="2017" name="J. Virol.">
        <title>A novel type of polyhedral viruses infecting hyperthermophilic archaea.</title>
        <authorList>
            <person name="Liu Y."/>
            <person name="Ishino S."/>
            <person name="Ishino Y."/>
            <person name="Pehau-Arnaudet G."/>
            <person name="Krupovic M."/>
            <person name="Prangishvili D."/>
        </authorList>
    </citation>
    <scope>NUCLEOTIDE SEQUENCE [LARGE SCALE GENOMIC DNA]</scope>
    <source>
        <strain evidence="1">S14</strain>
    </source>
</reference>
<organism evidence="1">
    <name type="scientific">Sulfolobus polyhedral virus 1</name>
    <name type="common">SPV1</name>
    <dbReference type="NCBI Taxonomy" id="1982658"/>
    <lineage>
        <taxon>Viruses</taxon>
        <taxon>Viruses incertae sedis</taxon>
        <taxon>Portogloboviridae</taxon>
        <taxon>Alphaportoglobovirus</taxon>
        <taxon>Alphaportoglobovirus beppuense</taxon>
        <taxon>Sulfolobus alphaportoglobovirus 1</taxon>
    </lineage>
</organism>
<organismHost>
    <name type="scientific">Sulfolobus</name>
    <dbReference type="NCBI Taxonomy" id="2284"/>
</organismHost>
<dbReference type="GeneID" id="37273738"/>
<dbReference type="EMBL" id="KY780159">
    <property type="protein sequence ID" value="ARM37802.1"/>
    <property type="molecule type" value="Genomic_DNA"/>
</dbReference>